<keyword evidence="2" id="KW-1185">Reference proteome</keyword>
<dbReference type="Proteomes" id="UP000441336">
    <property type="component" value="Unassembled WGS sequence"/>
</dbReference>
<organism evidence="1 2">
    <name type="scientific">Hymenobacter ginkgonis</name>
    <dbReference type="NCBI Taxonomy" id="2682976"/>
    <lineage>
        <taxon>Bacteria</taxon>
        <taxon>Pseudomonadati</taxon>
        <taxon>Bacteroidota</taxon>
        <taxon>Cytophagia</taxon>
        <taxon>Cytophagales</taxon>
        <taxon>Hymenobacteraceae</taxon>
        <taxon>Hymenobacter</taxon>
    </lineage>
</organism>
<dbReference type="Pfam" id="PF20541">
    <property type="entry name" value="DUF6756"/>
    <property type="match status" value="1"/>
</dbReference>
<reference evidence="1 2" key="1">
    <citation type="submission" date="2019-12" db="EMBL/GenBank/DDBJ databases">
        <title>Hymenobacter sp. HMF4947 Genome sequencing and assembly.</title>
        <authorList>
            <person name="Kang H."/>
            <person name="Cha I."/>
            <person name="Kim H."/>
            <person name="Joh K."/>
        </authorList>
    </citation>
    <scope>NUCLEOTIDE SEQUENCE [LARGE SCALE GENOMIC DNA]</scope>
    <source>
        <strain evidence="1 2">HMF4947</strain>
    </source>
</reference>
<dbReference type="EMBL" id="WQKZ01000020">
    <property type="protein sequence ID" value="MVN79332.1"/>
    <property type="molecule type" value="Genomic_DNA"/>
</dbReference>
<gene>
    <name evidence="1" type="ORF">GO988_23625</name>
</gene>
<proteinExistence type="predicted"/>
<dbReference type="AlphaFoldDB" id="A0A7K1TLU4"/>
<evidence type="ECO:0000313" key="2">
    <source>
        <dbReference type="Proteomes" id="UP000441336"/>
    </source>
</evidence>
<sequence>MPGFKDDLLQLAASSGISRKEFEAVGIQAWPAIMRKIEAAFVLKTSATTRFNWWWESFKGPQYRLFFDTAWAVDYLTQLVDEHEQIWLVACDTDQDPSKFWLFQGTVQATQWLLQEHCYFEYYLVSKKYQWLLCETDHDVLIGLGSAIPRMQQLDAPGSIVLPEASRSTLKQKDKAA</sequence>
<dbReference type="InterPro" id="IPR046644">
    <property type="entry name" value="DUF6756"/>
</dbReference>
<name>A0A7K1TLU4_9BACT</name>
<comment type="caution">
    <text evidence="1">The sequence shown here is derived from an EMBL/GenBank/DDBJ whole genome shotgun (WGS) entry which is preliminary data.</text>
</comment>
<accession>A0A7K1TLU4</accession>
<evidence type="ECO:0000313" key="1">
    <source>
        <dbReference type="EMBL" id="MVN79332.1"/>
    </source>
</evidence>
<protein>
    <submittedName>
        <fullName evidence="1">Uncharacterized protein</fullName>
    </submittedName>
</protein>
<dbReference type="RefSeq" id="WP_157570107.1">
    <property type="nucleotide sequence ID" value="NZ_WQKZ01000020.1"/>
</dbReference>